<dbReference type="EMBL" id="CAFBPM010000010">
    <property type="protein sequence ID" value="CAB5024731.1"/>
    <property type="molecule type" value="Genomic_DNA"/>
</dbReference>
<sequence>MDRIHASWRAAYVSDATEQSRNSDSSCVFCDLIERGVSKESGIVFLDELVCCILNAYPYGSGHLLILPRRHEAALMALSEDESDALWRTARAAVGTLERAYDPDGVNLGANLGEAAGAGIPAHLHLHALPRWSGDTNFMTSISETRVLPESLAETWDKVTGAWENPGDTPSSP</sequence>
<proteinExistence type="predicted"/>
<dbReference type="InterPro" id="IPR011146">
    <property type="entry name" value="HIT-like"/>
</dbReference>
<dbReference type="EMBL" id="CAFBLT010000001">
    <property type="protein sequence ID" value="CAB4858817.1"/>
    <property type="molecule type" value="Genomic_DNA"/>
</dbReference>
<evidence type="ECO:0000313" key="5">
    <source>
        <dbReference type="EMBL" id="CAB5024731.1"/>
    </source>
</evidence>
<dbReference type="PANTHER" id="PTHR42997:SF1">
    <property type="entry name" value="AP-4-A PHOSPHORYLASE"/>
    <property type="match status" value="1"/>
</dbReference>
<dbReference type="Pfam" id="PF01230">
    <property type="entry name" value="HIT"/>
    <property type="match status" value="1"/>
</dbReference>
<keyword evidence="1" id="KW-0547">Nucleotide-binding</keyword>
<feature type="domain" description="HIT" evidence="2">
    <location>
        <begin position="28"/>
        <end position="138"/>
    </location>
</feature>
<dbReference type="EMBL" id="CAFABE010000021">
    <property type="protein sequence ID" value="CAB4824413.1"/>
    <property type="molecule type" value="Genomic_DNA"/>
</dbReference>
<dbReference type="PROSITE" id="PS51084">
    <property type="entry name" value="HIT_2"/>
    <property type="match status" value="1"/>
</dbReference>
<dbReference type="InterPro" id="IPR052908">
    <property type="entry name" value="AP-4-A_phosphorylase"/>
</dbReference>
<evidence type="ECO:0000313" key="4">
    <source>
        <dbReference type="EMBL" id="CAB4858817.1"/>
    </source>
</evidence>
<dbReference type="GO" id="GO:0003824">
    <property type="term" value="F:catalytic activity"/>
    <property type="evidence" value="ECO:0007669"/>
    <property type="project" value="InterPro"/>
</dbReference>
<dbReference type="InterPro" id="IPR036265">
    <property type="entry name" value="HIT-like_sf"/>
</dbReference>
<accession>A0A6J7CKI6</accession>
<evidence type="ECO:0000259" key="2">
    <source>
        <dbReference type="PROSITE" id="PS51084"/>
    </source>
</evidence>
<dbReference type="AlphaFoldDB" id="A0A6J7CKI6"/>
<gene>
    <name evidence="3" type="ORF">UFOPK3164_00646</name>
    <name evidence="4" type="ORF">UFOPK3427_00053</name>
    <name evidence="5" type="ORF">UFOPK4112_01134</name>
</gene>
<dbReference type="InterPro" id="IPR039383">
    <property type="entry name" value="FHIT"/>
</dbReference>
<dbReference type="PANTHER" id="PTHR42997">
    <property type="entry name" value="HIT FAMILY HYDROLASE"/>
    <property type="match status" value="1"/>
</dbReference>
<evidence type="ECO:0000256" key="1">
    <source>
        <dbReference type="ARBA" id="ARBA00022741"/>
    </source>
</evidence>
<organism evidence="4">
    <name type="scientific">freshwater metagenome</name>
    <dbReference type="NCBI Taxonomy" id="449393"/>
    <lineage>
        <taxon>unclassified sequences</taxon>
        <taxon>metagenomes</taxon>
        <taxon>ecological metagenomes</taxon>
    </lineage>
</organism>
<name>A0A6J7CKI6_9ZZZZ</name>
<reference evidence="4" key="1">
    <citation type="submission" date="2020-05" db="EMBL/GenBank/DDBJ databases">
        <authorList>
            <person name="Chiriac C."/>
            <person name="Salcher M."/>
            <person name="Ghai R."/>
            <person name="Kavagutti S V."/>
        </authorList>
    </citation>
    <scope>NUCLEOTIDE SEQUENCE</scope>
</reference>
<dbReference type="CDD" id="cd01275">
    <property type="entry name" value="FHIT"/>
    <property type="match status" value="1"/>
</dbReference>
<evidence type="ECO:0000313" key="3">
    <source>
        <dbReference type="EMBL" id="CAB4824413.1"/>
    </source>
</evidence>
<dbReference type="Gene3D" id="3.30.428.10">
    <property type="entry name" value="HIT-like"/>
    <property type="match status" value="1"/>
</dbReference>
<dbReference type="GO" id="GO:0000166">
    <property type="term" value="F:nucleotide binding"/>
    <property type="evidence" value="ECO:0007669"/>
    <property type="project" value="UniProtKB-KW"/>
</dbReference>
<dbReference type="SUPFAM" id="SSF54197">
    <property type="entry name" value="HIT-like"/>
    <property type="match status" value="1"/>
</dbReference>
<protein>
    <submittedName>
        <fullName evidence="4">Unannotated protein</fullName>
    </submittedName>
</protein>